<evidence type="ECO:0000256" key="2">
    <source>
        <dbReference type="ARBA" id="ARBA00022679"/>
    </source>
</evidence>
<evidence type="ECO:0000313" key="9">
    <source>
        <dbReference type="EMBL" id="CAC5386543.1"/>
    </source>
</evidence>
<evidence type="ECO:0000259" key="8">
    <source>
        <dbReference type="PROSITE" id="PS50011"/>
    </source>
</evidence>
<dbReference type="InterPro" id="IPR020635">
    <property type="entry name" value="Tyr_kinase_cat_dom"/>
</dbReference>
<dbReference type="Proteomes" id="UP000507470">
    <property type="component" value="Unassembled WGS sequence"/>
</dbReference>
<dbReference type="InterPro" id="IPR050660">
    <property type="entry name" value="NEK_Ser/Thr_kinase"/>
</dbReference>
<name>A0A6J8BRR9_MYTCO</name>
<dbReference type="EC" id="2.7.11.1" evidence="9"/>
<evidence type="ECO:0000313" key="10">
    <source>
        <dbReference type="Proteomes" id="UP000507470"/>
    </source>
</evidence>
<dbReference type="InterPro" id="IPR011989">
    <property type="entry name" value="ARM-like"/>
</dbReference>
<dbReference type="OrthoDB" id="248923at2759"/>
<keyword evidence="5 6" id="KW-0067">ATP-binding</keyword>
<keyword evidence="4" id="KW-0418">Kinase</keyword>
<dbReference type="Pfam" id="PF00069">
    <property type="entry name" value="Pkinase"/>
    <property type="match status" value="1"/>
</dbReference>
<dbReference type="GO" id="GO:0004713">
    <property type="term" value="F:protein tyrosine kinase activity"/>
    <property type="evidence" value="ECO:0007669"/>
    <property type="project" value="InterPro"/>
</dbReference>
<dbReference type="GO" id="GO:1902749">
    <property type="term" value="P:regulation of cell cycle G2/M phase transition"/>
    <property type="evidence" value="ECO:0007669"/>
    <property type="project" value="TreeGrafter"/>
</dbReference>
<evidence type="ECO:0000256" key="3">
    <source>
        <dbReference type="ARBA" id="ARBA00022741"/>
    </source>
</evidence>
<dbReference type="InterPro" id="IPR000719">
    <property type="entry name" value="Prot_kinase_dom"/>
</dbReference>
<protein>
    <submittedName>
        <fullName evidence="9">NEK10</fullName>
        <ecNumber evidence="9">2.7.11.1</ecNumber>
    </submittedName>
</protein>
<dbReference type="InterPro" id="IPR008266">
    <property type="entry name" value="Tyr_kinase_AS"/>
</dbReference>
<feature type="binding site" evidence="6">
    <location>
        <position position="533"/>
    </location>
    <ligand>
        <name>ATP</name>
        <dbReference type="ChEBI" id="CHEBI:30616"/>
    </ligand>
</feature>
<gene>
    <name evidence="9" type="ORF">MCOR_21966</name>
</gene>
<dbReference type="InterPro" id="IPR011009">
    <property type="entry name" value="Kinase-like_dom_sf"/>
</dbReference>
<dbReference type="AlphaFoldDB" id="A0A6J8BRR9"/>
<dbReference type="PROSITE" id="PS50011">
    <property type="entry name" value="PROTEIN_KINASE_DOM"/>
    <property type="match status" value="1"/>
</dbReference>
<evidence type="ECO:0000256" key="7">
    <source>
        <dbReference type="SAM" id="MobiDB-lite"/>
    </source>
</evidence>
<keyword evidence="2 9" id="KW-0808">Transferase</keyword>
<feature type="compositionally biased region" description="Low complexity" evidence="7">
    <location>
        <begin position="1101"/>
        <end position="1110"/>
    </location>
</feature>
<sequence length="1253" mass="142528">MPTSERQSSPEQEGKNLNNLLHLINTPASKQQLPSIELSSSPLTKQTPWPLPQPKSGAHQLQSTESVALEKFRSRYQSERNFSQHPHSTKFSEVFTALIKYRLCCEEWIIQAPPKNIFLLLSCLRILMRDLTYQKQFYQLNGLKSLSDHFQKATQSYLRYGESPYIVDILKEMSNIIQKISAIGEQREWLIEYEAHNSLVLLLHASDVIVLHCSLYALIGLAQSSKPRQEIGMLNCIEILLIIVQEYDNLSKKLAAKLLQFMCQDSLSRDSVMIHDGIPILLSQLHSDNVNLLWHVVWCLAQLCEDPVASKEIRQIGGIPLLLSLLHDRTFVTERMENSEGPASAGAHGRTPVVDDSEELMEIQYSLKSASCAALMELVLNDANGQHIILANGLYYLGLLILPPCKQCVGKERKWAKNLQRNAFRALRFTFSMERNRRLFKRLFPPDLFDMFISVGHYIKDLSAYKSLVEKINGYRADIVEDIKTNIMETNHNRTPNRYIGDYAVFELLGSGAFGSVFKVKKQAAGQQFLALKEINIDNPSFGKNSLERDQSVGEIMNEIAIIKEQMKHPNVVRFLKTFVESQKLYIVMELIDGVPLEEHLNNLKDKNELFAEDRIWKILMQMVLALRYLHKEKGILHRDLAPKNIMLGENDKVTITDFGLAKQKRSDCSKMTSVVGTIVYWCPEIVQNQPYGEKADVWALGCILYQMCMLKPPFYSDNMLSLVTKICSASYDPIPSGTYTDRLINVAKTCICESPEKRPDIVEVASTMADKLMVHIDSMATQQSTMEKKLEKERHKAQRHYFEANQNMQNYHRLFVLSQERYDRLANLAGSGGASDLKDAEILDPAFVDIELLRNSGCNSQLNQDLDDNERVSGWTSDDDDSYNSSENDSRENSAGSQRSLDRSSLYVTHQLPKPPRSPKVFRGGKLKKSKSSITPLNLDIPWKSSRDSGLSSGDPSPNNSTNTSTTVSLDPLVNGHLQGLSLKKYHRSNSSPAVNVIRSNKKKVKRPNSANTPTLTISQRRVRQISDPILQMLHQLHKILYITQLPPTLRPHTKRRMIERFKRALFASHSTTFNLKSELKKLMCGSREVIDLNLGPVDSGSRSSSTSSQDKENMSDGETRGIDRLETNQCDPDNRDGGVTYEQMQYMIESVLKQCGYYNVSPSTRERTPPLGPIRSEITNSSYFETPRVITNMSWWSNISTYNYKRTELSQLYGLMENDIKMNSAANVKDYNDNDQHQHQFSCGKKFLWIS</sequence>
<keyword evidence="3 6" id="KW-0547">Nucleotide-binding</keyword>
<dbReference type="InterPro" id="IPR017441">
    <property type="entry name" value="Protein_kinase_ATP_BS"/>
</dbReference>
<dbReference type="Gene3D" id="1.25.10.10">
    <property type="entry name" value="Leucine-rich Repeat Variant"/>
    <property type="match status" value="1"/>
</dbReference>
<dbReference type="InterPro" id="IPR016024">
    <property type="entry name" value="ARM-type_fold"/>
</dbReference>
<feature type="compositionally biased region" description="Low complexity" evidence="7">
    <location>
        <begin position="957"/>
        <end position="968"/>
    </location>
</feature>
<dbReference type="PROSITE" id="PS00107">
    <property type="entry name" value="PROTEIN_KINASE_ATP"/>
    <property type="match status" value="1"/>
</dbReference>
<feature type="compositionally biased region" description="Basic and acidic residues" evidence="7">
    <location>
        <begin position="1111"/>
        <end position="1138"/>
    </location>
</feature>
<keyword evidence="10" id="KW-1185">Reference proteome</keyword>
<dbReference type="EMBL" id="CACVKT020003884">
    <property type="protein sequence ID" value="CAC5386543.1"/>
    <property type="molecule type" value="Genomic_DNA"/>
</dbReference>
<feature type="region of interest" description="Disordered" evidence="7">
    <location>
        <begin position="42"/>
        <end position="62"/>
    </location>
</feature>
<dbReference type="GO" id="GO:0004674">
    <property type="term" value="F:protein serine/threonine kinase activity"/>
    <property type="evidence" value="ECO:0007669"/>
    <property type="project" value="UniProtKB-EC"/>
</dbReference>
<dbReference type="GO" id="GO:0005524">
    <property type="term" value="F:ATP binding"/>
    <property type="evidence" value="ECO:0007669"/>
    <property type="project" value="UniProtKB-UniRule"/>
</dbReference>
<feature type="domain" description="Protein kinase" evidence="8">
    <location>
        <begin position="503"/>
        <end position="774"/>
    </location>
</feature>
<proteinExistence type="inferred from homology"/>
<dbReference type="SUPFAM" id="SSF56112">
    <property type="entry name" value="Protein kinase-like (PK-like)"/>
    <property type="match status" value="1"/>
</dbReference>
<dbReference type="SUPFAM" id="SSF48371">
    <property type="entry name" value="ARM repeat"/>
    <property type="match status" value="1"/>
</dbReference>
<dbReference type="PANTHER" id="PTHR43671:SF92">
    <property type="entry name" value="SERINE_THREONINE-PROTEIN KINASE NEK10"/>
    <property type="match status" value="1"/>
</dbReference>
<evidence type="ECO:0000256" key="5">
    <source>
        <dbReference type="ARBA" id="ARBA00022840"/>
    </source>
</evidence>
<evidence type="ECO:0000256" key="6">
    <source>
        <dbReference type="PROSITE-ProRule" id="PRU10141"/>
    </source>
</evidence>
<dbReference type="PROSITE" id="PS00109">
    <property type="entry name" value="PROTEIN_KINASE_TYR"/>
    <property type="match status" value="1"/>
</dbReference>
<evidence type="ECO:0000256" key="1">
    <source>
        <dbReference type="ARBA" id="ARBA00010886"/>
    </source>
</evidence>
<feature type="region of interest" description="Disordered" evidence="7">
    <location>
        <begin position="861"/>
        <end position="973"/>
    </location>
</feature>
<organism evidence="9 10">
    <name type="scientific">Mytilus coruscus</name>
    <name type="common">Sea mussel</name>
    <dbReference type="NCBI Taxonomy" id="42192"/>
    <lineage>
        <taxon>Eukaryota</taxon>
        <taxon>Metazoa</taxon>
        <taxon>Spiralia</taxon>
        <taxon>Lophotrochozoa</taxon>
        <taxon>Mollusca</taxon>
        <taxon>Bivalvia</taxon>
        <taxon>Autobranchia</taxon>
        <taxon>Pteriomorphia</taxon>
        <taxon>Mytilida</taxon>
        <taxon>Mytiloidea</taxon>
        <taxon>Mytilidae</taxon>
        <taxon>Mytilinae</taxon>
        <taxon>Mytilus</taxon>
    </lineage>
</organism>
<feature type="region of interest" description="Disordered" evidence="7">
    <location>
        <begin position="1096"/>
        <end position="1138"/>
    </location>
</feature>
<dbReference type="PANTHER" id="PTHR43671">
    <property type="entry name" value="SERINE/THREONINE-PROTEIN KINASE NEK"/>
    <property type="match status" value="1"/>
</dbReference>
<comment type="similarity">
    <text evidence="1">Belongs to the protein kinase superfamily. NEK Ser/Thr protein kinase family. NIMA subfamily.</text>
</comment>
<accession>A0A6J8BRR9</accession>
<reference evidence="9 10" key="1">
    <citation type="submission" date="2020-06" db="EMBL/GenBank/DDBJ databases">
        <authorList>
            <person name="Li R."/>
            <person name="Bekaert M."/>
        </authorList>
    </citation>
    <scope>NUCLEOTIDE SEQUENCE [LARGE SCALE GENOMIC DNA]</scope>
    <source>
        <strain evidence="10">wild</strain>
    </source>
</reference>
<dbReference type="SMART" id="SM00219">
    <property type="entry name" value="TyrKc"/>
    <property type="match status" value="1"/>
</dbReference>
<evidence type="ECO:0000256" key="4">
    <source>
        <dbReference type="ARBA" id="ARBA00022777"/>
    </source>
</evidence>
<dbReference type="Gene3D" id="1.10.510.10">
    <property type="entry name" value="Transferase(Phosphotransferase) domain 1"/>
    <property type="match status" value="1"/>
</dbReference>